<dbReference type="InterPro" id="IPR036188">
    <property type="entry name" value="FAD/NAD-bd_sf"/>
</dbReference>
<dbReference type="Gene3D" id="3.50.50.60">
    <property type="entry name" value="FAD/NAD(P)-binding domain"/>
    <property type="match status" value="1"/>
</dbReference>
<dbReference type="PANTHER" id="PTHR12736:SF7">
    <property type="entry name" value="LANC-LIKE PROTEIN 3"/>
    <property type="match status" value="1"/>
</dbReference>
<feature type="domain" description="FAD dependent oxidoreductase central" evidence="5">
    <location>
        <begin position="795"/>
        <end position="851"/>
    </location>
</feature>
<dbReference type="PRINTS" id="PR01951">
    <property type="entry name" value="LANCEUKARYTE"/>
</dbReference>
<dbReference type="InterPro" id="IPR006076">
    <property type="entry name" value="FAD-dep_OxRdtase"/>
</dbReference>
<dbReference type="Pfam" id="PF01266">
    <property type="entry name" value="DAO"/>
    <property type="match status" value="1"/>
</dbReference>
<proteinExistence type="inferred from homology"/>
<comment type="similarity">
    <text evidence="1">Belongs to the LanC-like protein family.</text>
</comment>
<accession>A0ABD1D2T4</accession>
<dbReference type="InterPro" id="IPR027266">
    <property type="entry name" value="TrmE/GcvT-like"/>
</dbReference>
<name>A0ABD1D2T4_CULPP</name>
<dbReference type="Gene3D" id="1.50.10.10">
    <property type="match status" value="1"/>
</dbReference>
<feature type="binding site" evidence="3">
    <location>
        <position position="333"/>
    </location>
    <ligand>
        <name>Zn(2+)</name>
        <dbReference type="ChEBI" id="CHEBI:29105"/>
    </ligand>
</feature>
<dbReference type="InterPro" id="IPR032503">
    <property type="entry name" value="FAO_M"/>
</dbReference>
<evidence type="ECO:0000313" key="6">
    <source>
        <dbReference type="EMBL" id="KAL1391520.1"/>
    </source>
</evidence>
<comment type="caution">
    <text evidence="6">The sequence shown here is derived from an EMBL/GenBank/DDBJ whole genome shotgun (WGS) entry which is preliminary data.</text>
</comment>
<dbReference type="Gene3D" id="3.30.1360.120">
    <property type="entry name" value="Probable tRNA modification gtpase trme, domain 1"/>
    <property type="match status" value="1"/>
</dbReference>
<dbReference type="EMBL" id="JBEHCU010007850">
    <property type="protein sequence ID" value="KAL1391520.1"/>
    <property type="molecule type" value="Genomic_DNA"/>
</dbReference>
<dbReference type="SUPFAM" id="SSF51905">
    <property type="entry name" value="FAD/NAD(P)-binding domain"/>
    <property type="match status" value="1"/>
</dbReference>
<dbReference type="Pfam" id="PF05147">
    <property type="entry name" value="LANC_like"/>
    <property type="match status" value="1"/>
</dbReference>
<dbReference type="SUPFAM" id="SSF158745">
    <property type="entry name" value="LanC-like"/>
    <property type="match status" value="1"/>
</dbReference>
<dbReference type="SUPFAM" id="SSF54373">
    <property type="entry name" value="FAD-linked reductases, C-terminal domain"/>
    <property type="match status" value="1"/>
</dbReference>
<dbReference type="CDD" id="cd04794">
    <property type="entry name" value="euk_LANCL"/>
    <property type="match status" value="1"/>
</dbReference>
<dbReference type="PRINTS" id="PR01950">
    <property type="entry name" value="LANCSUPER"/>
</dbReference>
<evidence type="ECO:0000259" key="4">
    <source>
        <dbReference type="Pfam" id="PF01266"/>
    </source>
</evidence>
<gene>
    <name evidence="6" type="ORF">pipiens_012325</name>
</gene>
<organism evidence="6 7">
    <name type="scientific">Culex pipiens pipiens</name>
    <name type="common">Northern house mosquito</name>
    <dbReference type="NCBI Taxonomy" id="38569"/>
    <lineage>
        <taxon>Eukaryota</taxon>
        <taxon>Metazoa</taxon>
        <taxon>Ecdysozoa</taxon>
        <taxon>Arthropoda</taxon>
        <taxon>Hexapoda</taxon>
        <taxon>Insecta</taxon>
        <taxon>Pterygota</taxon>
        <taxon>Neoptera</taxon>
        <taxon>Endopterygota</taxon>
        <taxon>Diptera</taxon>
        <taxon>Nematocera</taxon>
        <taxon>Culicoidea</taxon>
        <taxon>Culicidae</taxon>
        <taxon>Culicinae</taxon>
        <taxon>Culicini</taxon>
        <taxon>Culex</taxon>
        <taxon>Culex</taxon>
    </lineage>
</organism>
<evidence type="ECO:0000259" key="5">
    <source>
        <dbReference type="Pfam" id="PF16350"/>
    </source>
</evidence>
<keyword evidence="3" id="KW-0862">Zinc</keyword>
<evidence type="ECO:0000256" key="1">
    <source>
        <dbReference type="ARBA" id="ARBA00007179"/>
    </source>
</evidence>
<feature type="binding site" evidence="3">
    <location>
        <position position="286"/>
    </location>
    <ligand>
        <name>Zn(2+)</name>
        <dbReference type="ChEBI" id="CHEBI:29105"/>
    </ligand>
</feature>
<protein>
    <recommendedName>
        <fullName evidence="2">LanC-like protein 3 homolog</fullName>
    </recommendedName>
</protein>
<dbReference type="InterPro" id="IPR007822">
    <property type="entry name" value="LANC-like"/>
</dbReference>
<evidence type="ECO:0000256" key="2">
    <source>
        <dbReference type="ARBA" id="ARBA00069999"/>
    </source>
</evidence>
<dbReference type="Proteomes" id="UP001562425">
    <property type="component" value="Unassembled WGS sequence"/>
</dbReference>
<dbReference type="InterPro" id="IPR020464">
    <property type="entry name" value="LanC-like_prot_euk"/>
</dbReference>
<dbReference type="AlphaFoldDB" id="A0ABD1D2T4"/>
<dbReference type="FunFam" id="1.50.10.10:FF:000012">
    <property type="entry name" value="LanC-like protein 3"/>
    <property type="match status" value="1"/>
</dbReference>
<dbReference type="Gene3D" id="3.30.9.10">
    <property type="entry name" value="D-Amino Acid Oxidase, subunit A, domain 2"/>
    <property type="match status" value="1"/>
</dbReference>
<keyword evidence="7" id="KW-1185">Reference proteome</keyword>
<dbReference type="Pfam" id="PF16350">
    <property type="entry name" value="FAO_M"/>
    <property type="match status" value="1"/>
</dbReference>
<evidence type="ECO:0000256" key="3">
    <source>
        <dbReference type="PIRSR" id="PIRSR607822-1"/>
    </source>
</evidence>
<reference evidence="6 7" key="1">
    <citation type="submission" date="2024-05" db="EMBL/GenBank/DDBJ databases">
        <title>Culex pipiens pipiens assembly and annotation.</title>
        <authorList>
            <person name="Alout H."/>
            <person name="Durand T."/>
        </authorList>
    </citation>
    <scope>NUCLEOTIDE SEQUENCE [LARGE SCALE GENOMIC DNA]</scope>
    <source>
        <strain evidence="6">HA-2024</strain>
        <tissue evidence="6">Whole body</tissue>
    </source>
</reference>
<evidence type="ECO:0000313" key="7">
    <source>
        <dbReference type="Proteomes" id="UP001562425"/>
    </source>
</evidence>
<keyword evidence="3" id="KW-0479">Metal-binding</keyword>
<feature type="binding site" evidence="3">
    <location>
        <position position="332"/>
    </location>
    <ligand>
        <name>Zn(2+)</name>
        <dbReference type="ChEBI" id="CHEBI:29105"/>
    </ligand>
</feature>
<dbReference type="InterPro" id="IPR012341">
    <property type="entry name" value="6hp_glycosidase-like_sf"/>
</dbReference>
<feature type="domain" description="FAD dependent oxidoreductase" evidence="4">
    <location>
        <begin position="433"/>
        <end position="792"/>
    </location>
</feature>
<sequence length="883" mass="98215">MSSRHFDNPFEDYDASKHGGADETTLLDKPLILKLVKDYVERILAGSGKSDYKLRADLYVGEAGIAYMFWKLSRSTQLKDLFPCLEHARHFIQRAKEIASSKSSRTSRVGFLCGNAGVAAVSAVIAHDLGELDEAQRELHRFREGHSVAVSGGYDADEILVGRAGYLSGAFWLNQVLPAKPISRAEIEAVCGVLLKRGREYAKARRCAVPLMYEYHESDYLGAAHGLCSILHMLLESPWFGEGSGASETKLADIRGSVEAFLQIQDEDGNFPTRLVGSDKKLIHWCHGCSGAIYLLAKAYLVFKEEKYLAGCRKCADSIWRHGLLFKGPGICHGVAGNGYAFLLMYRLTGEKRYLYRAGKFAEFLSADCFVANARTPDRPFSLYEGLAGTVCFLADLLEPSQASFPFMDVFGVKYAGNEHFSGTAAVSQTAARVVIAGAGLLGNSVAYHLTQNGWNNVIVLDQRTIGSGTSDFGSGTIGLFKPSPERNIILESVKLYERLQRAGHNVGLKRCGSVNLAQTHDRVVALKRRIAYNMPAGLYCELIDAETVRNLHPLLNVDGIQGAVYVPKDCIADPALVLDVLAKLSKQAGVKYFENCRVEFVNTKGGRVESLETDIGTIKCEYFINCTGMWSRELGLRCKRPVRIPAYPAQHFFAVTAGLNLPEAKLLPCVRDYDSNMYARQLGSEMMVGWFEKAAKPAFENIKDIPKNWKEHIEDSAPNHWEPLWDKAVDRIPLLQNSGAPTITNSPDNFTPDGRWIFGETAEVKNYYVACGMNGNPLQGSGGVGKALAEWIVNGTPTIEMLPFNIQRFLDLHNNRQYLQHRIREVVGRQYAILYPNQSEYKFARQLRCSPLYSELETRGAVFGTKMAYERALYFDSDYERK</sequence>
<dbReference type="PANTHER" id="PTHR12736">
    <property type="entry name" value="LANC-LIKE PROTEIN"/>
    <property type="match status" value="1"/>
</dbReference>
<dbReference type="SMART" id="SM01260">
    <property type="entry name" value="LANC_like"/>
    <property type="match status" value="1"/>
</dbReference>